<dbReference type="AlphaFoldDB" id="A0A8H6UJY3"/>
<evidence type="ECO:0000313" key="1">
    <source>
        <dbReference type="EMBL" id="KAF7157633.1"/>
    </source>
</evidence>
<organism evidence="1 2">
    <name type="scientific">Aspergillus felis</name>
    <dbReference type="NCBI Taxonomy" id="1287682"/>
    <lineage>
        <taxon>Eukaryota</taxon>
        <taxon>Fungi</taxon>
        <taxon>Dikarya</taxon>
        <taxon>Ascomycota</taxon>
        <taxon>Pezizomycotina</taxon>
        <taxon>Eurotiomycetes</taxon>
        <taxon>Eurotiomycetidae</taxon>
        <taxon>Eurotiales</taxon>
        <taxon>Aspergillaceae</taxon>
        <taxon>Aspergillus</taxon>
        <taxon>Aspergillus subgen. Fumigati</taxon>
    </lineage>
</organism>
<dbReference type="EMBL" id="JACBAE010001391">
    <property type="protein sequence ID" value="KAF7157633.1"/>
    <property type="molecule type" value="Genomic_DNA"/>
</dbReference>
<accession>A0A8H6UJY3</accession>
<reference evidence="1" key="1">
    <citation type="submission" date="2020-06" db="EMBL/GenBank/DDBJ databases">
        <title>Draft genome sequences of strains closely related to Aspergillus parafelis and Aspergillus hiratsukae.</title>
        <authorList>
            <person name="Dos Santos R.A.C."/>
            <person name="Rivero-Menendez O."/>
            <person name="Steenwyk J.L."/>
            <person name="Mead M.E."/>
            <person name="Goldman G.H."/>
            <person name="Alastruey-Izquierdo A."/>
            <person name="Rokas A."/>
        </authorList>
    </citation>
    <scope>NUCLEOTIDE SEQUENCE</scope>
    <source>
        <strain evidence="1">CNM-CM5623</strain>
    </source>
</reference>
<protein>
    <submittedName>
        <fullName evidence="1">Uncharacterized protein</fullName>
    </submittedName>
</protein>
<gene>
    <name evidence="1" type="ORF">CNMCM5623_002007</name>
</gene>
<dbReference type="OrthoDB" id="10264002at2759"/>
<evidence type="ECO:0000313" key="2">
    <source>
        <dbReference type="Proteomes" id="UP000654922"/>
    </source>
</evidence>
<name>A0A8H6UJY3_9EURO</name>
<comment type="caution">
    <text evidence="1">The sequence shown here is derived from an EMBL/GenBank/DDBJ whole genome shotgun (WGS) entry which is preliminary data.</text>
</comment>
<sequence length="516" mass="56285">MGNQISRAADAVKNGVVAGANAVANAGKDAGNAIADTGTKAGSAVVDGAKAAGEALDPEREKQRQHMAEAQQKWTELDQTTLLKMNVEKDKAGKEVEQTLQPIRQQASDFKTKLSVFLTNMANLQHEWQDSTINSYNTVLEDIADGLAGLTRVAMVLRGHSVESIRDAKIEKSMAVNPNDYLMTALSFTQSSFQSASQESNNLLDTVASISTQVRDLDQGAIPRFMADMTNFGKVKMEDIDGLKSSASTAQDTIDKLNGLIQQQKQEISDHLHMNLADDMAGIGKAFLGLFGQSFPDDWDRFLQSHYQNISNYDTQIVEQTKVHDIAFGIVDAANPIINDVNNLNAETDALRNRIINLMPHLQDLKVHLNDIHIQVDEIVEAFSTITESKHFDMSTDRYVLILVGVVSSTVKIDACCRSAAEWLVGQVRQIPVTPKTGSTLLSDRGNVSSGKTTTGDAAAWEDWTAALALPSPCALPSVDGLSHQHNFPGILSRFEKQKQETALAEQTGFDKIYEP</sequence>
<dbReference type="Proteomes" id="UP000654922">
    <property type="component" value="Unassembled WGS sequence"/>
</dbReference>
<proteinExistence type="predicted"/>